<protein>
    <submittedName>
        <fullName evidence="2">Uncharacterized protein</fullName>
    </submittedName>
</protein>
<organism evidence="1 2">
    <name type="scientific">Romanomermis culicivorax</name>
    <name type="common">Nematode worm</name>
    <dbReference type="NCBI Taxonomy" id="13658"/>
    <lineage>
        <taxon>Eukaryota</taxon>
        <taxon>Metazoa</taxon>
        <taxon>Ecdysozoa</taxon>
        <taxon>Nematoda</taxon>
        <taxon>Enoplea</taxon>
        <taxon>Dorylaimia</taxon>
        <taxon>Mermithida</taxon>
        <taxon>Mermithoidea</taxon>
        <taxon>Mermithidae</taxon>
        <taxon>Romanomermis</taxon>
    </lineage>
</organism>
<evidence type="ECO:0000313" key="1">
    <source>
        <dbReference type="Proteomes" id="UP000887565"/>
    </source>
</evidence>
<dbReference type="AlphaFoldDB" id="A0A915KJ19"/>
<dbReference type="Proteomes" id="UP000887565">
    <property type="component" value="Unplaced"/>
</dbReference>
<keyword evidence="1" id="KW-1185">Reference proteome</keyword>
<accession>A0A915KJ19</accession>
<evidence type="ECO:0000313" key="2">
    <source>
        <dbReference type="WBParaSite" id="nRc.2.0.1.t38825-RA"/>
    </source>
</evidence>
<dbReference type="WBParaSite" id="nRc.2.0.1.t38825-RA">
    <property type="protein sequence ID" value="nRc.2.0.1.t38825-RA"/>
    <property type="gene ID" value="nRc.2.0.1.g38825"/>
</dbReference>
<reference evidence="2" key="1">
    <citation type="submission" date="2022-11" db="UniProtKB">
        <authorList>
            <consortium name="WormBaseParasite"/>
        </authorList>
    </citation>
    <scope>IDENTIFICATION</scope>
</reference>
<name>A0A915KJ19_ROMCU</name>
<proteinExistence type="predicted"/>
<sequence>MSIDSSKGVIASDEMSSSVSLRNSLICVAETIRSAAGHLLGDSAGAAVGSLAMLRSKISVSWSSSWEGSGAVSNIGCLSNSSPVSKCAEAIVGNDAFGAIRSFGWVEHVNVFISQKPLGWVPKQKDQPWSDNVQWYIENLYAERTSS</sequence>